<evidence type="ECO:0000313" key="1">
    <source>
        <dbReference type="EMBL" id="SGY85178.1"/>
    </source>
</evidence>
<proteinExistence type="predicted"/>
<dbReference type="Proteomes" id="UP000182660">
    <property type="component" value="Unassembled WGS sequence"/>
</dbReference>
<dbReference type="EMBL" id="FPLJ01000022">
    <property type="protein sequence ID" value="SGY85178.1"/>
    <property type="molecule type" value="Genomic_DNA"/>
</dbReference>
<keyword evidence="2" id="KW-1185">Reference proteome</keyword>
<dbReference type="RefSeq" id="WP_175556988.1">
    <property type="nucleotide sequence ID" value="NZ_FRDV01000033.1"/>
</dbReference>
<protein>
    <submittedName>
        <fullName evidence="1">Valyl-tRNA synthetase</fullName>
    </submittedName>
</protein>
<reference evidence="1 2" key="1">
    <citation type="submission" date="2016-11" db="EMBL/GenBank/DDBJ databases">
        <authorList>
            <person name="Klemetsen T."/>
        </authorList>
    </citation>
    <scope>NUCLEOTIDE SEQUENCE [LARGE SCALE GENOMIC DNA]</scope>
    <source>
        <strain evidence="1">MT 2528</strain>
    </source>
</reference>
<gene>
    <name evidence="1" type="ORF">MT2528_0802</name>
</gene>
<organism evidence="1 2">
    <name type="scientific">Moritella viscosa</name>
    <dbReference type="NCBI Taxonomy" id="80854"/>
    <lineage>
        <taxon>Bacteria</taxon>
        <taxon>Pseudomonadati</taxon>
        <taxon>Pseudomonadota</taxon>
        <taxon>Gammaproteobacteria</taxon>
        <taxon>Alteromonadales</taxon>
        <taxon>Moritellaceae</taxon>
        <taxon>Moritella</taxon>
    </lineage>
</organism>
<evidence type="ECO:0000313" key="2">
    <source>
        <dbReference type="Proteomes" id="UP000182660"/>
    </source>
</evidence>
<accession>A0ABY1H8G8</accession>
<sequence>MCAEVNIDLEITFECPHCEAVQQTSEHDLSTSISVGSHEVECTKCTKSFDLNINESY</sequence>
<name>A0ABY1H8G8_9GAMM</name>
<comment type="caution">
    <text evidence="1">The sequence shown here is derived from an EMBL/GenBank/DDBJ whole genome shotgun (WGS) entry which is preliminary data.</text>
</comment>